<keyword evidence="2" id="KW-1003">Cell membrane</keyword>
<gene>
    <name evidence="7" type="ORF">SAMN04487824_12517</name>
</gene>
<dbReference type="RefSeq" id="WP_090847508.1">
    <property type="nucleotide sequence ID" value="NZ_FMZL01000025.1"/>
</dbReference>
<evidence type="ECO:0000256" key="6">
    <source>
        <dbReference type="SAM" id="Phobius"/>
    </source>
</evidence>
<dbReference type="CDD" id="cd16914">
    <property type="entry name" value="EcfT"/>
    <property type="match status" value="1"/>
</dbReference>
<keyword evidence="4 6" id="KW-1133">Transmembrane helix</keyword>
<evidence type="ECO:0000313" key="7">
    <source>
        <dbReference type="EMBL" id="SDC58951.1"/>
    </source>
</evidence>
<dbReference type="PANTHER" id="PTHR34857:SF2">
    <property type="entry name" value="SLL0384 PROTEIN"/>
    <property type="match status" value="1"/>
</dbReference>
<name>A0A1G6MU45_9ACTN</name>
<feature type="transmembrane region" description="Helical" evidence="6">
    <location>
        <begin position="23"/>
        <end position="56"/>
    </location>
</feature>
<dbReference type="STRING" id="604330.SAMN04489857_0061"/>
<comment type="subcellular location">
    <subcellularLocation>
        <location evidence="1">Membrane</location>
        <topology evidence="1">Multi-pass membrane protein</topology>
    </subcellularLocation>
</comment>
<feature type="transmembrane region" description="Helical" evidence="6">
    <location>
        <begin position="68"/>
        <end position="85"/>
    </location>
</feature>
<proteinExistence type="predicted"/>
<organism evidence="7 8">
    <name type="scientific">Parafannyhessea umbonata</name>
    <dbReference type="NCBI Taxonomy" id="604330"/>
    <lineage>
        <taxon>Bacteria</taxon>
        <taxon>Bacillati</taxon>
        <taxon>Actinomycetota</taxon>
        <taxon>Coriobacteriia</taxon>
        <taxon>Coriobacteriales</taxon>
        <taxon>Atopobiaceae</taxon>
        <taxon>Parafannyhessea</taxon>
    </lineage>
</organism>
<dbReference type="Proteomes" id="UP000198528">
    <property type="component" value="Unassembled WGS sequence"/>
</dbReference>
<dbReference type="AlphaFoldDB" id="A0A1G6MU45"/>
<accession>A0A1G6MU45</accession>
<dbReference type="InterPro" id="IPR003339">
    <property type="entry name" value="ABC/ECF_trnsptr_transmembrane"/>
</dbReference>
<evidence type="ECO:0000256" key="5">
    <source>
        <dbReference type="ARBA" id="ARBA00023136"/>
    </source>
</evidence>
<dbReference type="Pfam" id="PF02361">
    <property type="entry name" value="CbiQ"/>
    <property type="match status" value="1"/>
</dbReference>
<evidence type="ECO:0000256" key="4">
    <source>
        <dbReference type="ARBA" id="ARBA00022989"/>
    </source>
</evidence>
<dbReference type="GO" id="GO:0005886">
    <property type="term" value="C:plasma membrane"/>
    <property type="evidence" value="ECO:0007669"/>
    <property type="project" value="UniProtKB-ARBA"/>
</dbReference>
<evidence type="ECO:0000256" key="2">
    <source>
        <dbReference type="ARBA" id="ARBA00022475"/>
    </source>
</evidence>
<evidence type="ECO:0000313" key="8">
    <source>
        <dbReference type="Proteomes" id="UP000198528"/>
    </source>
</evidence>
<keyword evidence="5 6" id="KW-0472">Membrane</keyword>
<dbReference type="PANTHER" id="PTHR34857">
    <property type="entry name" value="SLL0384 PROTEIN"/>
    <property type="match status" value="1"/>
</dbReference>
<dbReference type="EMBL" id="FMZL01000025">
    <property type="protein sequence ID" value="SDC58951.1"/>
    <property type="molecule type" value="Genomic_DNA"/>
</dbReference>
<protein>
    <submittedName>
        <fullName evidence="7">Energy-coupling factor transport system permease protein</fullName>
    </submittedName>
</protein>
<keyword evidence="3 6" id="KW-0812">Transmembrane</keyword>
<dbReference type="InterPro" id="IPR051611">
    <property type="entry name" value="ECF_transporter_component"/>
</dbReference>
<reference evidence="8" key="1">
    <citation type="submission" date="2016-10" db="EMBL/GenBank/DDBJ databases">
        <authorList>
            <person name="Varghese N."/>
            <person name="Submissions S."/>
        </authorList>
    </citation>
    <scope>NUCLEOTIDE SEQUENCE [LARGE SCALE GENOMIC DNA]</scope>
    <source>
        <strain evidence="8">DSM 22619</strain>
    </source>
</reference>
<evidence type="ECO:0000256" key="1">
    <source>
        <dbReference type="ARBA" id="ARBA00004141"/>
    </source>
</evidence>
<evidence type="ECO:0000256" key="3">
    <source>
        <dbReference type="ARBA" id="ARBA00022692"/>
    </source>
</evidence>
<sequence length="248" mass="26808">MVNVIDYVPGNTVLHRLNPVTKLGIAAAIIIATFTADTYPMLLALLALTFALGLYARVTSKFVSLLKLLVPIAAIMLVLQTAFMRQGTPVVLWMTSEGLATGSKASLRLLGVALPLVLMLSVTKLNDLANACVEVLHVPYRYAFTFTTALRFVPVFGQQMNAIMEAQCARGVEYDTKNPIRKLTLMLPLCVPLLVGSVGKTDATALAAEQRGFYLRTRDSSYKRYPMCGRDVAVLAACVALLALGIAL</sequence>
<keyword evidence="8" id="KW-1185">Reference proteome</keyword>